<keyword evidence="3" id="KW-0479">Metal-binding</keyword>
<evidence type="ECO:0000313" key="11">
    <source>
        <dbReference type="EMBL" id="JAC64443.1"/>
    </source>
</evidence>
<evidence type="ECO:0000256" key="7">
    <source>
        <dbReference type="ARBA" id="ARBA00023128"/>
    </source>
</evidence>
<keyword evidence="7 9" id="KW-0496">Mitochondrion</keyword>
<comment type="similarity">
    <text evidence="1 9">Belongs to the small Tim family.</text>
</comment>
<keyword evidence="6 9" id="KW-0811">Translocation</keyword>
<dbReference type="GO" id="GO:0046872">
    <property type="term" value="F:metal ion binding"/>
    <property type="evidence" value="ECO:0007669"/>
    <property type="project" value="UniProtKB-KW"/>
</dbReference>
<proteinExistence type="inferred from homology"/>
<dbReference type="Gene3D" id="1.10.287.810">
    <property type="entry name" value="Mitochondrial import inner membrane translocase subunit tim13 like domains"/>
    <property type="match status" value="1"/>
</dbReference>
<comment type="subcellular location">
    <subcellularLocation>
        <location evidence="9">Mitochondrion inner membrane</location>
        <topology evidence="9">Peripheral membrane protein</topology>
        <orientation evidence="9">Intermembrane side</orientation>
    </subcellularLocation>
</comment>
<feature type="domain" description="Tim10-like" evidence="10">
    <location>
        <begin position="10"/>
        <end position="71"/>
    </location>
</feature>
<evidence type="ECO:0000256" key="8">
    <source>
        <dbReference type="ARBA" id="ARBA00023157"/>
    </source>
</evidence>
<dbReference type="InterPro" id="IPR004217">
    <property type="entry name" value="Tim10-like"/>
</dbReference>
<protein>
    <recommendedName>
        <fullName evidence="9">Mitochondrial import inner membrane translocase subunit</fullName>
    </recommendedName>
</protein>
<dbReference type="InterPro" id="IPR035427">
    <property type="entry name" value="Tim10-like_dom_sf"/>
</dbReference>
<keyword evidence="5 9" id="KW-0653">Protein transport</keyword>
<dbReference type="GO" id="GO:0005743">
    <property type="term" value="C:mitochondrial inner membrane"/>
    <property type="evidence" value="ECO:0007669"/>
    <property type="project" value="UniProtKB-SubCell"/>
</dbReference>
<dbReference type="Pfam" id="PF02953">
    <property type="entry name" value="zf-Tim10_DDP"/>
    <property type="match status" value="1"/>
</dbReference>
<organism evidence="11">
    <name type="scientific">Tetraselmis sp. GSL018</name>
    <dbReference type="NCBI Taxonomy" id="582737"/>
    <lineage>
        <taxon>Eukaryota</taxon>
        <taxon>Viridiplantae</taxon>
        <taxon>Chlorophyta</taxon>
        <taxon>core chlorophytes</taxon>
        <taxon>Chlorodendrophyceae</taxon>
        <taxon>Chlorodendrales</taxon>
        <taxon>Chlorodendraceae</taxon>
        <taxon>Tetraselmis</taxon>
    </lineage>
</organism>
<dbReference type="EMBL" id="GBEZ01022397">
    <property type="protein sequence ID" value="JAC64443.1"/>
    <property type="molecule type" value="Transcribed_RNA"/>
</dbReference>
<dbReference type="SUPFAM" id="SSF144122">
    <property type="entry name" value="Tim10-like"/>
    <property type="match status" value="1"/>
</dbReference>
<comment type="function">
    <text evidence="9">Mitochondrial intermembrane chaperone that participates in the import and insertion of some multi-pass transmembrane proteins into the mitochondrial inner membrane. Also required for the transfer of beta-barrel precursors from the TOM complex to the sorting and assembly machinery (SAM complex) of the outer membrane. Acts as a chaperone-like protein that protects the hydrophobic precursors from aggregation and guide them through the mitochondrial intermembrane space.</text>
</comment>
<comment type="subunit">
    <text evidence="9">Heterohexamer.</text>
</comment>
<dbReference type="PANTHER" id="PTHR11038">
    <property type="entry name" value="MITOCHONDRIAL IMPORT INNER MEMBRANE TRANSLOCASE SUBUNIT TIM10"/>
    <property type="match status" value="1"/>
</dbReference>
<evidence type="ECO:0000259" key="10">
    <source>
        <dbReference type="Pfam" id="PF02953"/>
    </source>
</evidence>
<evidence type="ECO:0000256" key="3">
    <source>
        <dbReference type="ARBA" id="ARBA00022723"/>
    </source>
</evidence>
<evidence type="ECO:0000256" key="4">
    <source>
        <dbReference type="ARBA" id="ARBA00022833"/>
    </source>
</evidence>
<dbReference type="GO" id="GO:0045039">
    <property type="term" value="P:protein insertion into mitochondrial inner membrane"/>
    <property type="evidence" value="ECO:0007669"/>
    <property type="project" value="TreeGrafter"/>
</dbReference>
<dbReference type="PANTHER" id="PTHR11038:SF16">
    <property type="entry name" value="MITOCHONDRIAL IMPORT INNER MEMBRANE TRANSLOCASE SUBUNIT TIM10"/>
    <property type="match status" value="1"/>
</dbReference>
<dbReference type="AlphaFoldDB" id="A0A061QXJ9"/>
<keyword evidence="9" id="KW-0472">Membrane</keyword>
<dbReference type="FunFam" id="1.10.287.810:FF:000007">
    <property type="entry name" value="Mitochondrial import inner membrane translocase"/>
    <property type="match status" value="1"/>
</dbReference>
<keyword evidence="9" id="KW-0143">Chaperone</keyword>
<gene>
    <name evidence="11" type="primary">TIM10</name>
    <name evidence="11" type="ORF">TSPGSL018_18298</name>
</gene>
<sequence length="77" mass="8778">MDTSDPAKAMAAMEMEMEYRVELFNKMTANCYDKCVEKRYNDNDLSVGENSCLDRCCNKYWQVTAIIGQMMGNAASQ</sequence>
<keyword evidence="2 9" id="KW-0813">Transport</keyword>
<keyword evidence="8 9" id="KW-1015">Disulfide bond</keyword>
<evidence type="ECO:0000256" key="9">
    <source>
        <dbReference type="RuleBase" id="RU367043"/>
    </source>
</evidence>
<evidence type="ECO:0000256" key="2">
    <source>
        <dbReference type="ARBA" id="ARBA00022448"/>
    </source>
</evidence>
<evidence type="ECO:0000256" key="1">
    <source>
        <dbReference type="ARBA" id="ARBA00006720"/>
    </source>
</evidence>
<keyword evidence="4" id="KW-0862">Zinc</keyword>
<keyword evidence="9" id="KW-0999">Mitochondrion inner membrane</keyword>
<dbReference type="GO" id="GO:0015031">
    <property type="term" value="P:protein transport"/>
    <property type="evidence" value="ECO:0007669"/>
    <property type="project" value="UniProtKB-KW"/>
</dbReference>
<accession>A0A061QXJ9</accession>
<name>A0A061QXJ9_9CHLO</name>
<evidence type="ECO:0000256" key="5">
    <source>
        <dbReference type="ARBA" id="ARBA00022927"/>
    </source>
</evidence>
<evidence type="ECO:0000256" key="6">
    <source>
        <dbReference type="ARBA" id="ARBA00023010"/>
    </source>
</evidence>
<comment type="domain">
    <text evidence="9">The twin CX3C motif contains 4 conserved Cys residues that form 2 disulfide bonds in the mitochondrial intermembrane space.</text>
</comment>
<reference evidence="11" key="1">
    <citation type="submission" date="2014-05" db="EMBL/GenBank/DDBJ databases">
        <title>The transcriptome of the halophilic microalga Tetraselmis sp. GSL018 isolated from the Great Salt Lake, Utah.</title>
        <authorList>
            <person name="Jinkerson R.E."/>
            <person name="D'Adamo S."/>
            <person name="Posewitz M.C."/>
        </authorList>
    </citation>
    <scope>NUCLEOTIDE SEQUENCE</scope>
    <source>
        <strain evidence="11">GSL018</strain>
    </source>
</reference>